<protein>
    <submittedName>
        <fullName evidence="1">Uncharacterized protein</fullName>
    </submittedName>
</protein>
<proteinExistence type="predicted"/>
<evidence type="ECO:0000313" key="2">
    <source>
        <dbReference type="Proteomes" id="UP000292884"/>
    </source>
</evidence>
<evidence type="ECO:0000313" key="1">
    <source>
        <dbReference type="EMBL" id="TCC87080.1"/>
    </source>
</evidence>
<name>A0A4R0MKG5_9SPHI</name>
<accession>A0A4R0MKG5</accession>
<sequence>MLQNRVNPFGDIIATKARGQWLGNRGQLHGAGKTILRPFKHKAWIICLLEFKDRHRVIMSPNLWTELFFLDEATAMAAGHRPCFECRREAANLFKAAWLRGNPEYGFNQKTLIGKIDEVLQKERINESGQKVTFEATLQELPDGTFIEMDNQAYLVSNEMVYLWSPFGYAASEQIPPLTKVKVLTPRSMVNAIKAGYPVQYNSVTT</sequence>
<dbReference type="RefSeq" id="WP_131555696.1">
    <property type="nucleotide sequence ID" value="NZ_SJSK01000008.1"/>
</dbReference>
<gene>
    <name evidence="1" type="ORF">EZ428_23065</name>
</gene>
<dbReference type="OrthoDB" id="9783680at2"/>
<comment type="caution">
    <text evidence="1">The sequence shown here is derived from an EMBL/GenBank/DDBJ whole genome shotgun (WGS) entry which is preliminary data.</text>
</comment>
<keyword evidence="2" id="KW-1185">Reference proteome</keyword>
<dbReference type="Proteomes" id="UP000292884">
    <property type="component" value="Unassembled WGS sequence"/>
</dbReference>
<organism evidence="1 2">
    <name type="scientific">Pedobacter frigiditerrae</name>
    <dbReference type="NCBI Taxonomy" id="2530452"/>
    <lineage>
        <taxon>Bacteria</taxon>
        <taxon>Pseudomonadati</taxon>
        <taxon>Bacteroidota</taxon>
        <taxon>Sphingobacteriia</taxon>
        <taxon>Sphingobacteriales</taxon>
        <taxon>Sphingobacteriaceae</taxon>
        <taxon>Pedobacter</taxon>
    </lineage>
</organism>
<dbReference type="EMBL" id="SJSK01000008">
    <property type="protein sequence ID" value="TCC87080.1"/>
    <property type="molecule type" value="Genomic_DNA"/>
</dbReference>
<dbReference type="AlphaFoldDB" id="A0A4R0MKG5"/>
<reference evidence="1 2" key="1">
    <citation type="submission" date="2019-02" db="EMBL/GenBank/DDBJ databases">
        <title>Pedobacter sp. RP-1-13 sp. nov., isolated from Arctic soil.</title>
        <authorList>
            <person name="Dahal R.H."/>
        </authorList>
    </citation>
    <scope>NUCLEOTIDE SEQUENCE [LARGE SCALE GENOMIC DNA]</scope>
    <source>
        <strain evidence="1 2">RP-1-13</strain>
    </source>
</reference>